<dbReference type="InterPro" id="IPR016032">
    <property type="entry name" value="Sig_transdc_resp-reg_C-effctor"/>
</dbReference>
<dbReference type="EMBL" id="JBJVNI010000037">
    <property type="protein sequence ID" value="MFM9615611.1"/>
    <property type="molecule type" value="Genomic_DNA"/>
</dbReference>
<dbReference type="SMART" id="SM00421">
    <property type="entry name" value="HTH_LUXR"/>
    <property type="match status" value="1"/>
</dbReference>
<evidence type="ECO:0000256" key="3">
    <source>
        <dbReference type="SAM" id="MobiDB-lite"/>
    </source>
</evidence>
<dbReference type="Gene3D" id="1.25.40.10">
    <property type="entry name" value="Tetratricopeptide repeat domain"/>
    <property type="match status" value="1"/>
</dbReference>
<keyword evidence="2" id="KW-0067">ATP-binding</keyword>
<reference evidence="5 6" key="1">
    <citation type="submission" date="2024-12" db="EMBL/GenBank/DDBJ databases">
        <title>Forecasting of Potato common scab and diversities of Pathogenic streptomyces spp. in china.</title>
        <authorList>
            <person name="Handique U."/>
            <person name="Wu J."/>
        </authorList>
    </citation>
    <scope>NUCLEOTIDE SEQUENCE [LARGE SCALE GENOMIC DNA]</scope>
    <source>
        <strain evidence="5 6">ZRIMU1530</strain>
    </source>
</reference>
<keyword evidence="6" id="KW-1185">Reference proteome</keyword>
<dbReference type="Gene3D" id="3.40.50.300">
    <property type="entry name" value="P-loop containing nucleotide triphosphate hydrolases"/>
    <property type="match status" value="1"/>
</dbReference>
<dbReference type="SUPFAM" id="SSF52540">
    <property type="entry name" value="P-loop containing nucleoside triphosphate hydrolases"/>
    <property type="match status" value="1"/>
</dbReference>
<feature type="domain" description="HTH luxR-type" evidence="4">
    <location>
        <begin position="832"/>
        <end position="897"/>
    </location>
</feature>
<dbReference type="Pfam" id="PF00196">
    <property type="entry name" value="GerE"/>
    <property type="match status" value="1"/>
</dbReference>
<feature type="region of interest" description="Disordered" evidence="3">
    <location>
        <begin position="353"/>
        <end position="375"/>
    </location>
</feature>
<dbReference type="Proteomes" id="UP001631957">
    <property type="component" value="Unassembled WGS sequence"/>
</dbReference>
<name>A0ABW9I6K2_9ACTN</name>
<accession>A0ABW9I6K2</accession>
<protein>
    <submittedName>
        <fullName evidence="5">LuxR C-terminal-related transcriptional regulator</fullName>
    </submittedName>
</protein>
<feature type="compositionally biased region" description="Polar residues" evidence="3">
    <location>
        <begin position="358"/>
        <end position="371"/>
    </location>
</feature>
<proteinExistence type="predicted"/>
<dbReference type="SUPFAM" id="SSF48452">
    <property type="entry name" value="TPR-like"/>
    <property type="match status" value="3"/>
</dbReference>
<dbReference type="PROSITE" id="PS50043">
    <property type="entry name" value="HTH_LUXR_2"/>
    <property type="match status" value="1"/>
</dbReference>
<dbReference type="InterPro" id="IPR000792">
    <property type="entry name" value="Tscrpt_reg_LuxR_C"/>
</dbReference>
<keyword evidence="1" id="KW-0547">Nucleotide-binding</keyword>
<dbReference type="InterPro" id="IPR036388">
    <property type="entry name" value="WH-like_DNA-bd_sf"/>
</dbReference>
<evidence type="ECO:0000313" key="5">
    <source>
        <dbReference type="EMBL" id="MFM9615611.1"/>
    </source>
</evidence>
<dbReference type="CDD" id="cd06170">
    <property type="entry name" value="LuxR_C_like"/>
    <property type="match status" value="1"/>
</dbReference>
<dbReference type="InterPro" id="IPR041664">
    <property type="entry name" value="AAA_16"/>
</dbReference>
<dbReference type="PRINTS" id="PR00038">
    <property type="entry name" value="HTHLUXR"/>
</dbReference>
<dbReference type="Gene3D" id="1.10.10.10">
    <property type="entry name" value="Winged helix-like DNA-binding domain superfamily/Winged helix DNA-binding domain"/>
    <property type="match status" value="1"/>
</dbReference>
<dbReference type="PROSITE" id="PS00622">
    <property type="entry name" value="HTH_LUXR_1"/>
    <property type="match status" value="1"/>
</dbReference>
<evidence type="ECO:0000259" key="4">
    <source>
        <dbReference type="PROSITE" id="PS50043"/>
    </source>
</evidence>
<evidence type="ECO:0000313" key="6">
    <source>
        <dbReference type="Proteomes" id="UP001631957"/>
    </source>
</evidence>
<gene>
    <name evidence="5" type="ORF">ACKI18_43880</name>
</gene>
<dbReference type="PANTHER" id="PTHR16305">
    <property type="entry name" value="TESTICULAR SOLUBLE ADENYLYL CYCLASE"/>
    <property type="match status" value="1"/>
</dbReference>
<dbReference type="InterPro" id="IPR011990">
    <property type="entry name" value="TPR-like_helical_dom_sf"/>
</dbReference>
<dbReference type="Pfam" id="PF13191">
    <property type="entry name" value="AAA_16"/>
    <property type="match status" value="1"/>
</dbReference>
<dbReference type="PANTHER" id="PTHR16305:SF35">
    <property type="entry name" value="TRANSCRIPTIONAL ACTIVATOR DOMAIN"/>
    <property type="match status" value="1"/>
</dbReference>
<organism evidence="5 6">
    <name type="scientific">Streptomyces niveiscabiei</name>
    <dbReference type="NCBI Taxonomy" id="164115"/>
    <lineage>
        <taxon>Bacteria</taxon>
        <taxon>Bacillati</taxon>
        <taxon>Actinomycetota</taxon>
        <taxon>Actinomycetes</taxon>
        <taxon>Kitasatosporales</taxon>
        <taxon>Streptomycetaceae</taxon>
        <taxon>Streptomyces</taxon>
    </lineage>
</organism>
<dbReference type="SUPFAM" id="SSF46894">
    <property type="entry name" value="C-terminal effector domain of the bipartite response regulators"/>
    <property type="match status" value="1"/>
</dbReference>
<comment type="caution">
    <text evidence="5">The sequence shown here is derived from an EMBL/GenBank/DDBJ whole genome shotgun (WGS) entry which is preliminary data.</text>
</comment>
<dbReference type="InterPro" id="IPR027417">
    <property type="entry name" value="P-loop_NTPase"/>
</dbReference>
<sequence length="897" mass="95501">MTTVPVPAPGEPPVAREAELARFAGIVDALANGRGTVVEITGEPGIGKTRLALALMRMAARRGLPAVRVQVVRGEAVPVGRRSGLLVLDDVHWCDPASTAALVRQVRAGTLGQFVLALVHRPRQTAPELLQALDDGVRAGTVKRVEPGPLGAEAVAALLDAWQVDAGLARELGAEAGGNPRHLRLLVAQGRRPGRPGDADGLLREAKPLFAELDGVTGDAATALSAAAVLGSPFRPQDVARVCGLGLDATLDALGELERADLIRAHGGSLRFRHPVLGDVVHARAGLPFRLRAHRRALDIAGNAVERARHAEHLLGTDPAVAVRALSEGAAEVAVREPGTAARWLRSALEAMPPTAASGGNSSTAQDTSTEVPDHPSRTALELACCRALIASEQPEEARTRAHALLAAPSARLSPRETLQAYTVCADAERQLGHYQEAMAVVGAALALLPRPLPEPLPPEAVRLAIEFGLVHAVRGTHDEARGLLEEAVRAAGDADEADRTALRVLAALCATHAGDVAEATAEVAHCARVLDAMPDPFAGRTPETLALLGCAELYLERFTDAIRHLGREAETRIPVLMHRLLALTMAEQWTGRLDASERRAREAEALGRSLGAQDAVTLARAMRATALVWSRGRRDSAEAVALLAETTAALRPGQSWWTVSATGLLAQAQFLTGDAAGCRRTLLDHVGGELLPLVRPFWRPFLLALLATATLECGDRDGAHRLLRHAESASDGLGLPVQEAYVQEARARLHAADGEYETAAKLFDLAAHAFRCADMPVQYAWTLTSAAHALAETEGHPAALRHLELAEGIARVHGARLIHEEAARLRTALPASDPLTHLTDREREVADLAASGLRTREIAEHLFLSPRTIETHLAHVYRKLDVTSRLTLSTALRRTR</sequence>
<evidence type="ECO:0000256" key="2">
    <source>
        <dbReference type="ARBA" id="ARBA00022840"/>
    </source>
</evidence>
<dbReference type="RefSeq" id="WP_409123500.1">
    <property type="nucleotide sequence ID" value="NZ_JBJVNI010000037.1"/>
</dbReference>
<evidence type="ECO:0000256" key="1">
    <source>
        <dbReference type="ARBA" id="ARBA00022741"/>
    </source>
</evidence>